<dbReference type="InterPro" id="IPR011129">
    <property type="entry name" value="CSD"/>
</dbReference>
<dbReference type="GO" id="GO:0005737">
    <property type="term" value="C:cytoplasm"/>
    <property type="evidence" value="ECO:0007669"/>
    <property type="project" value="UniProtKB-SubCell"/>
</dbReference>
<dbReference type="GO" id="GO:0010468">
    <property type="term" value="P:regulation of gene expression"/>
    <property type="evidence" value="ECO:0007669"/>
    <property type="project" value="UniProtKB-ARBA"/>
</dbReference>
<evidence type="ECO:0000313" key="6">
    <source>
        <dbReference type="Proteomes" id="UP001151071"/>
    </source>
</evidence>
<feature type="domain" description="CSD" evidence="4">
    <location>
        <begin position="1"/>
        <end position="65"/>
    </location>
</feature>
<dbReference type="InterPro" id="IPR002059">
    <property type="entry name" value="CSP_DNA-bd"/>
</dbReference>
<dbReference type="PROSITE" id="PS51857">
    <property type="entry name" value="CSD_2"/>
    <property type="match status" value="1"/>
</dbReference>
<comment type="subcellular location">
    <subcellularLocation>
        <location evidence="1 3">Cytoplasm</location>
    </subcellularLocation>
</comment>
<dbReference type="Gene3D" id="6.20.370.130">
    <property type="match status" value="1"/>
</dbReference>
<comment type="caution">
    <text evidence="5">The sequence shown here is derived from an EMBL/GenBank/DDBJ whole genome shotgun (WGS) entry which is preliminary data.</text>
</comment>
<reference evidence="5" key="1">
    <citation type="submission" date="2022-12" db="EMBL/GenBank/DDBJ databases">
        <title>Draft genome sequence of the thermophilic strain Brevibacillus thermoruber HT42, isolated from Los Humeros, Puebla, Mexico, with biotechnological potential.</title>
        <authorList>
            <person name="Lara Sanchez J."/>
            <person name="Solis Palacios R."/>
            <person name="Bustos Baena A.S."/>
            <person name="Ruz Baez A.E."/>
            <person name="Espinosa Luna G."/>
            <person name="Oliart Ros R.M."/>
        </authorList>
    </citation>
    <scope>NUCLEOTIDE SEQUENCE</scope>
    <source>
        <strain evidence="5">HT42</strain>
    </source>
</reference>
<dbReference type="FunFam" id="2.40.50.140:FF:000006">
    <property type="entry name" value="Cold shock protein CspC"/>
    <property type="match status" value="1"/>
</dbReference>
<dbReference type="GO" id="GO:0051252">
    <property type="term" value="P:regulation of RNA metabolic process"/>
    <property type="evidence" value="ECO:0007669"/>
    <property type="project" value="UniProtKB-ARBA"/>
</dbReference>
<dbReference type="PRINTS" id="PR00050">
    <property type="entry name" value="COLDSHOCK"/>
</dbReference>
<evidence type="ECO:0000256" key="2">
    <source>
        <dbReference type="ARBA" id="ARBA00022490"/>
    </source>
</evidence>
<dbReference type="Pfam" id="PF00313">
    <property type="entry name" value="CSD"/>
    <property type="match status" value="1"/>
</dbReference>
<evidence type="ECO:0000256" key="1">
    <source>
        <dbReference type="ARBA" id="ARBA00004496"/>
    </source>
</evidence>
<keyword evidence="6" id="KW-1185">Reference proteome</keyword>
<dbReference type="InterPro" id="IPR050181">
    <property type="entry name" value="Cold_shock_domain"/>
</dbReference>
<dbReference type="Gene3D" id="2.40.50.140">
    <property type="entry name" value="Nucleic acid-binding proteins"/>
    <property type="match status" value="1"/>
</dbReference>
<dbReference type="GO" id="GO:0003676">
    <property type="term" value="F:nucleic acid binding"/>
    <property type="evidence" value="ECO:0007669"/>
    <property type="project" value="InterPro"/>
</dbReference>
<keyword evidence="2" id="KW-0963">Cytoplasm</keyword>
<dbReference type="PIRSF" id="PIRSF002599">
    <property type="entry name" value="Cold_shock_A"/>
    <property type="match status" value="1"/>
</dbReference>
<dbReference type="InterPro" id="IPR012156">
    <property type="entry name" value="Cold_shock_CspA"/>
</dbReference>
<dbReference type="SUPFAM" id="SSF50249">
    <property type="entry name" value="Nucleic acid-binding proteins"/>
    <property type="match status" value="1"/>
</dbReference>
<name>A0A9X3TSE5_9BACL</name>
<gene>
    <name evidence="5" type="ORF">O3V59_15400</name>
</gene>
<organism evidence="5 6">
    <name type="scientific">Brevibacillus thermoruber</name>
    <dbReference type="NCBI Taxonomy" id="33942"/>
    <lineage>
        <taxon>Bacteria</taxon>
        <taxon>Bacillati</taxon>
        <taxon>Bacillota</taxon>
        <taxon>Bacilli</taxon>
        <taxon>Bacillales</taxon>
        <taxon>Paenibacillaceae</taxon>
        <taxon>Brevibacillus</taxon>
    </lineage>
</organism>
<protein>
    <submittedName>
        <fullName evidence="5">Cold-shock protein</fullName>
    </submittedName>
</protein>
<dbReference type="CDD" id="cd04458">
    <property type="entry name" value="CSP_CDS"/>
    <property type="match status" value="1"/>
</dbReference>
<dbReference type="InterPro" id="IPR012340">
    <property type="entry name" value="NA-bd_OB-fold"/>
</dbReference>
<dbReference type="InterPro" id="IPR019844">
    <property type="entry name" value="CSD_CS"/>
</dbReference>
<accession>A0A9X3TSE5</accession>
<dbReference type="AlphaFoldDB" id="A0A9X3TSE5"/>
<evidence type="ECO:0000313" key="5">
    <source>
        <dbReference type="EMBL" id="MDA5109752.1"/>
    </source>
</evidence>
<sequence>MVIGKVKWFNAEKGFGFIEREDGDDVFVHFSAITGTGFKSLEEGQKVEFDVVQGNRGPQAANVIRL</sequence>
<proteinExistence type="predicted"/>
<evidence type="ECO:0000256" key="3">
    <source>
        <dbReference type="RuleBase" id="RU000408"/>
    </source>
</evidence>
<dbReference type="PROSITE" id="PS00352">
    <property type="entry name" value="CSD_1"/>
    <property type="match status" value="1"/>
</dbReference>
<dbReference type="Proteomes" id="UP001151071">
    <property type="component" value="Unassembled WGS sequence"/>
</dbReference>
<dbReference type="EMBL" id="JAPYYP010000021">
    <property type="protein sequence ID" value="MDA5109752.1"/>
    <property type="molecule type" value="Genomic_DNA"/>
</dbReference>
<dbReference type="SMART" id="SM00357">
    <property type="entry name" value="CSP"/>
    <property type="match status" value="1"/>
</dbReference>
<evidence type="ECO:0000259" key="4">
    <source>
        <dbReference type="PROSITE" id="PS51857"/>
    </source>
</evidence>
<dbReference type="PANTHER" id="PTHR11544">
    <property type="entry name" value="COLD SHOCK DOMAIN CONTAINING PROTEINS"/>
    <property type="match status" value="1"/>
</dbReference>